<dbReference type="Gene3D" id="1.10.10.10">
    <property type="entry name" value="Winged helix-like DNA-binding domain superfamily/Winged helix DNA-binding domain"/>
    <property type="match status" value="1"/>
</dbReference>
<sequence length="158" mass="18241">MAATTDYDPDTKGASFLTDTDRLFFLMEEVTRRLRRTVDSSVEQFGLTRTQWRALAYLFRSPGMTQTELARELELERASIGRTIDRLEELELVERRSAKNDRRVWRVHLRPAAIELLPKMRVEADAVHARLLGGIRFGELERLRGSLAKMHDNLGSEP</sequence>
<dbReference type="PROSITE" id="PS50995">
    <property type="entry name" value="HTH_MARR_2"/>
    <property type="match status" value="1"/>
</dbReference>
<dbReference type="InterPro" id="IPR036390">
    <property type="entry name" value="WH_DNA-bd_sf"/>
</dbReference>
<dbReference type="GO" id="GO:0006950">
    <property type="term" value="P:response to stress"/>
    <property type="evidence" value="ECO:0007669"/>
    <property type="project" value="TreeGrafter"/>
</dbReference>
<evidence type="ECO:0000256" key="3">
    <source>
        <dbReference type="ARBA" id="ARBA00023163"/>
    </source>
</evidence>
<keyword evidence="3" id="KW-0804">Transcription</keyword>
<dbReference type="RefSeq" id="WP_067182336.1">
    <property type="nucleotide sequence ID" value="NZ_FZPA01000017.1"/>
</dbReference>
<dbReference type="Proteomes" id="UP000198339">
    <property type="component" value="Unassembled WGS sequence"/>
</dbReference>
<dbReference type="GO" id="GO:0003700">
    <property type="term" value="F:DNA-binding transcription factor activity"/>
    <property type="evidence" value="ECO:0007669"/>
    <property type="project" value="InterPro"/>
</dbReference>
<dbReference type="Pfam" id="PF12802">
    <property type="entry name" value="MarR_2"/>
    <property type="match status" value="1"/>
</dbReference>
<dbReference type="OrthoDB" id="582199at2"/>
<keyword evidence="6" id="KW-1185">Reference proteome</keyword>
<keyword evidence="2" id="KW-0238">DNA-binding</keyword>
<dbReference type="InterPro" id="IPR036388">
    <property type="entry name" value="WH-like_DNA-bd_sf"/>
</dbReference>
<dbReference type="PANTHER" id="PTHR33164">
    <property type="entry name" value="TRANSCRIPTIONAL REGULATOR, MARR FAMILY"/>
    <property type="match status" value="1"/>
</dbReference>
<dbReference type="InterPro" id="IPR000835">
    <property type="entry name" value="HTH_MarR-typ"/>
</dbReference>
<dbReference type="InterPro" id="IPR039422">
    <property type="entry name" value="MarR/SlyA-like"/>
</dbReference>
<evidence type="ECO:0000256" key="2">
    <source>
        <dbReference type="ARBA" id="ARBA00023125"/>
    </source>
</evidence>
<dbReference type="SMART" id="SM00347">
    <property type="entry name" value="HTH_MARR"/>
    <property type="match status" value="1"/>
</dbReference>
<keyword evidence="1" id="KW-0805">Transcription regulation</keyword>
<accession>A0A239KVZ4</accession>
<dbReference type="EMBL" id="FZPA01000017">
    <property type="protein sequence ID" value="SNT22160.1"/>
    <property type="molecule type" value="Genomic_DNA"/>
</dbReference>
<evidence type="ECO:0000313" key="6">
    <source>
        <dbReference type="Proteomes" id="UP000198339"/>
    </source>
</evidence>
<evidence type="ECO:0000259" key="4">
    <source>
        <dbReference type="PROSITE" id="PS50995"/>
    </source>
</evidence>
<organism evidence="5 6">
    <name type="scientific">Sphingopyxis indica</name>
    <dbReference type="NCBI Taxonomy" id="436663"/>
    <lineage>
        <taxon>Bacteria</taxon>
        <taxon>Pseudomonadati</taxon>
        <taxon>Pseudomonadota</taxon>
        <taxon>Alphaproteobacteria</taxon>
        <taxon>Sphingomonadales</taxon>
        <taxon>Sphingomonadaceae</taxon>
        <taxon>Sphingopyxis</taxon>
    </lineage>
</organism>
<dbReference type="SUPFAM" id="SSF46785">
    <property type="entry name" value="Winged helix' DNA-binding domain"/>
    <property type="match status" value="1"/>
</dbReference>
<dbReference type="GO" id="GO:0003677">
    <property type="term" value="F:DNA binding"/>
    <property type="evidence" value="ECO:0007669"/>
    <property type="project" value="UniProtKB-KW"/>
</dbReference>
<gene>
    <name evidence="5" type="ORF">SAMN06295955_11712</name>
</gene>
<proteinExistence type="predicted"/>
<evidence type="ECO:0000313" key="5">
    <source>
        <dbReference type="EMBL" id="SNT22160.1"/>
    </source>
</evidence>
<feature type="domain" description="HTH marR-type" evidence="4">
    <location>
        <begin position="20"/>
        <end position="152"/>
    </location>
</feature>
<protein>
    <submittedName>
        <fullName evidence="5">Transcriptional regulator</fullName>
    </submittedName>
</protein>
<dbReference type="AlphaFoldDB" id="A0A239KVZ4"/>
<reference evidence="5 6" key="1">
    <citation type="submission" date="2017-06" db="EMBL/GenBank/DDBJ databases">
        <authorList>
            <person name="Kim H.J."/>
            <person name="Triplett B.A."/>
        </authorList>
    </citation>
    <scope>NUCLEOTIDE SEQUENCE [LARGE SCALE GENOMIC DNA]</scope>
    <source>
        <strain evidence="5 6">DS15</strain>
    </source>
</reference>
<name>A0A239KVZ4_9SPHN</name>
<dbReference type="PRINTS" id="PR00598">
    <property type="entry name" value="HTHMARR"/>
</dbReference>
<evidence type="ECO:0000256" key="1">
    <source>
        <dbReference type="ARBA" id="ARBA00023015"/>
    </source>
</evidence>
<dbReference type="PANTHER" id="PTHR33164:SF64">
    <property type="entry name" value="TRANSCRIPTIONAL REGULATOR SLYA"/>
    <property type="match status" value="1"/>
</dbReference>